<protein>
    <submittedName>
        <fullName evidence="1">3-oxoacyl-(Acyl carrier protein) synthase III</fullName>
    </submittedName>
</protein>
<evidence type="ECO:0000313" key="1">
    <source>
        <dbReference type="EMBL" id="QDV25646.1"/>
    </source>
</evidence>
<dbReference type="KEGG" id="ahel:Q31a_39720"/>
<dbReference type="Proteomes" id="UP000318017">
    <property type="component" value="Chromosome"/>
</dbReference>
<reference evidence="1 2" key="1">
    <citation type="submission" date="2019-02" db="EMBL/GenBank/DDBJ databases">
        <title>Deep-cultivation of Planctomycetes and their phenomic and genomic characterization uncovers novel biology.</title>
        <authorList>
            <person name="Wiegand S."/>
            <person name="Jogler M."/>
            <person name="Boedeker C."/>
            <person name="Pinto D."/>
            <person name="Vollmers J."/>
            <person name="Rivas-Marin E."/>
            <person name="Kohn T."/>
            <person name="Peeters S.H."/>
            <person name="Heuer A."/>
            <person name="Rast P."/>
            <person name="Oberbeckmann S."/>
            <person name="Bunk B."/>
            <person name="Jeske O."/>
            <person name="Meyerdierks A."/>
            <person name="Storesund J.E."/>
            <person name="Kallscheuer N."/>
            <person name="Luecker S."/>
            <person name="Lage O.M."/>
            <person name="Pohl T."/>
            <person name="Merkel B.J."/>
            <person name="Hornburger P."/>
            <person name="Mueller R.-W."/>
            <person name="Bruemmer F."/>
            <person name="Labrenz M."/>
            <person name="Spormann A.M."/>
            <person name="Op den Camp H."/>
            <person name="Overmann J."/>
            <person name="Amann R."/>
            <person name="Jetten M.S.M."/>
            <person name="Mascher T."/>
            <person name="Medema M.H."/>
            <person name="Devos D.P."/>
            <person name="Kaster A.-K."/>
            <person name="Ovreas L."/>
            <person name="Rohde M."/>
            <person name="Galperin M.Y."/>
            <person name="Jogler C."/>
        </authorList>
    </citation>
    <scope>NUCLEOTIDE SEQUENCE [LARGE SCALE GENOMIC DNA]</scope>
    <source>
        <strain evidence="1 2">Q31a</strain>
    </source>
</reference>
<dbReference type="OrthoDB" id="2514738at2"/>
<dbReference type="InterPro" id="IPR016039">
    <property type="entry name" value="Thiolase-like"/>
</dbReference>
<dbReference type="EMBL" id="CP036298">
    <property type="protein sequence ID" value="QDV25646.1"/>
    <property type="molecule type" value="Genomic_DNA"/>
</dbReference>
<dbReference type="RefSeq" id="WP_145081019.1">
    <property type="nucleotide sequence ID" value="NZ_CP036298.1"/>
</dbReference>
<dbReference type="PANTHER" id="PTHR34069:SF2">
    <property type="entry name" value="BETA-KETOACYL-[ACYL-CARRIER-PROTEIN] SYNTHASE III"/>
    <property type="match status" value="1"/>
</dbReference>
<name>A0A518GAL6_9BACT</name>
<keyword evidence="2" id="KW-1185">Reference proteome</keyword>
<dbReference type="PANTHER" id="PTHR34069">
    <property type="entry name" value="3-OXOACYL-[ACYL-CARRIER-PROTEIN] SYNTHASE 3"/>
    <property type="match status" value="1"/>
</dbReference>
<sequence length="362" mass="39894">MSCFITQTGSFLPGPPVANHEIETYLGKLRDESQVKQLVLRMNGILGRHYAQTPLQQATHDVYDLAQLAASDCLLKCGELPDLSFLAAGTTYAPFTGPGIASRLHDRLSRAKLVNQAIEISSHAGICTSAAAALVGAIRAVASGEHSIALSVGSEHASEILKSSAIELIEDRHEFSDVRKSQWFMSIFLRFMLSDGSGAFLLESRPRANQLSLRVDWTHSRSYAHRLPVCMQLETRSARLTQDVAILARHLAPAGREFLAESLLAHQETLDHYDVILPHLSSFYFRRKFEQILQENTTPTGRPVGYWTNLGAVGNTGAASIYIMLDHYLKTHEVSPGTRFLLFIPESGQFNFVMLSLTAVAS</sequence>
<gene>
    <name evidence="1" type="ORF">Q31a_39720</name>
</gene>
<dbReference type="GO" id="GO:0016746">
    <property type="term" value="F:acyltransferase activity"/>
    <property type="evidence" value="ECO:0007669"/>
    <property type="project" value="UniProtKB-KW"/>
</dbReference>
<dbReference type="CDD" id="cd00827">
    <property type="entry name" value="init_cond_enzymes"/>
    <property type="match status" value="1"/>
</dbReference>
<evidence type="ECO:0000313" key="2">
    <source>
        <dbReference type="Proteomes" id="UP000318017"/>
    </source>
</evidence>
<dbReference type="SUPFAM" id="SSF53901">
    <property type="entry name" value="Thiolase-like"/>
    <property type="match status" value="2"/>
</dbReference>
<proteinExistence type="predicted"/>
<accession>A0A518GAL6</accession>
<organism evidence="1 2">
    <name type="scientific">Aureliella helgolandensis</name>
    <dbReference type="NCBI Taxonomy" id="2527968"/>
    <lineage>
        <taxon>Bacteria</taxon>
        <taxon>Pseudomonadati</taxon>
        <taxon>Planctomycetota</taxon>
        <taxon>Planctomycetia</taxon>
        <taxon>Pirellulales</taxon>
        <taxon>Pirellulaceae</taxon>
        <taxon>Aureliella</taxon>
    </lineage>
</organism>
<dbReference type="AlphaFoldDB" id="A0A518GAL6"/>
<dbReference type="Gene3D" id="3.40.47.10">
    <property type="match status" value="2"/>
</dbReference>
<dbReference type="GO" id="GO:0044550">
    <property type="term" value="P:secondary metabolite biosynthetic process"/>
    <property type="evidence" value="ECO:0007669"/>
    <property type="project" value="TreeGrafter"/>
</dbReference>